<evidence type="ECO:0000313" key="4">
    <source>
        <dbReference type="Proteomes" id="UP000613401"/>
    </source>
</evidence>
<dbReference type="GO" id="GO:0016646">
    <property type="term" value="F:oxidoreductase activity, acting on the CH-NH group of donors, NAD or NADP as acceptor"/>
    <property type="evidence" value="ECO:0007669"/>
    <property type="project" value="TreeGrafter"/>
</dbReference>
<gene>
    <name evidence="3" type="ORF">GCG54_00008298</name>
</gene>
<comment type="caution">
    <text evidence="3">The sequence shown here is derived from an EMBL/GenBank/DDBJ whole genome shotgun (WGS) entry which is preliminary data.</text>
</comment>
<dbReference type="SUPFAM" id="SSF51735">
    <property type="entry name" value="NAD(P)-binding Rossmann-fold domains"/>
    <property type="match status" value="1"/>
</dbReference>
<sequence>MPGSKILVLGGTGPAGICLLRELIFRNYETVVFARNPTKIPHDLVSNPLIQKFKVVKGEMSDSGALSSAMAESTIVISLLGPDIKNTKIDPSLFADIYRSSVFPSMRKHGVKRIFAMGTLSIKRPEDHWTMFQTMVTVFMWLFAGPIYNNVLNLAKLFETEAEGLDWTLFRIAQIPGESAAESWDKDRQEKLFTGWIGESGWTSSMKRGALAKWLVDAAEGKADEWKGKMPALSSSVAK</sequence>
<reference evidence="3" key="1">
    <citation type="journal article" date="2020" name="Phytopathology">
        <title>Genome sequence and comparative analysis of Colletotrichum gloeosporioides isolated from Liriodendron leaves.</title>
        <authorList>
            <person name="Fu F.F."/>
            <person name="Hao Z."/>
            <person name="Wang P."/>
            <person name="Lu Y."/>
            <person name="Xue L.J."/>
            <person name="Wei G."/>
            <person name="Tian Y."/>
            <person name="Baishi H."/>
            <person name="Xu H."/>
            <person name="Shi J."/>
            <person name="Cheng T."/>
            <person name="Wang G."/>
            <person name="Yi Y."/>
            <person name="Chen J."/>
        </authorList>
    </citation>
    <scope>NUCLEOTIDE SEQUENCE</scope>
    <source>
        <strain evidence="3">Lc1</strain>
    </source>
</reference>
<comment type="similarity">
    <text evidence="1">Belongs to the avfA family.</text>
</comment>
<feature type="domain" description="NAD(P)-binding" evidence="2">
    <location>
        <begin position="10"/>
        <end position="219"/>
    </location>
</feature>
<reference evidence="3" key="2">
    <citation type="submission" date="2020-03" db="EMBL/GenBank/DDBJ databases">
        <authorList>
            <person name="Fu F.-F."/>
            <person name="Chen J."/>
        </authorList>
    </citation>
    <scope>NUCLEOTIDE SEQUENCE</scope>
    <source>
        <strain evidence="3">Lc1</strain>
    </source>
</reference>
<evidence type="ECO:0000256" key="1">
    <source>
        <dbReference type="ARBA" id="ARBA00038376"/>
    </source>
</evidence>
<dbReference type="InterPro" id="IPR051606">
    <property type="entry name" value="Polyketide_Oxido-like"/>
</dbReference>
<dbReference type="InterPro" id="IPR036291">
    <property type="entry name" value="NAD(P)-bd_dom_sf"/>
</dbReference>
<dbReference type="PANTHER" id="PTHR43355:SF2">
    <property type="entry name" value="FLAVIN REDUCTASE (NADPH)"/>
    <property type="match status" value="1"/>
</dbReference>
<keyword evidence="4" id="KW-1185">Reference proteome</keyword>
<evidence type="ECO:0000313" key="3">
    <source>
        <dbReference type="EMBL" id="KAF3798840.1"/>
    </source>
</evidence>
<dbReference type="RefSeq" id="XP_045258000.1">
    <property type="nucleotide sequence ID" value="XM_045408266.1"/>
</dbReference>
<dbReference type="InterPro" id="IPR016040">
    <property type="entry name" value="NAD(P)-bd_dom"/>
</dbReference>
<dbReference type="GeneID" id="69015439"/>
<name>A0A8H4C7E8_COLGL</name>
<dbReference type="PANTHER" id="PTHR43355">
    <property type="entry name" value="FLAVIN REDUCTASE (NADPH)"/>
    <property type="match status" value="1"/>
</dbReference>
<dbReference type="Pfam" id="PF13460">
    <property type="entry name" value="NAD_binding_10"/>
    <property type="match status" value="1"/>
</dbReference>
<accession>A0A8H4C7E8</accession>
<dbReference type="Gene3D" id="3.40.50.720">
    <property type="entry name" value="NAD(P)-binding Rossmann-like Domain"/>
    <property type="match status" value="1"/>
</dbReference>
<dbReference type="Proteomes" id="UP000613401">
    <property type="component" value="Unassembled WGS sequence"/>
</dbReference>
<dbReference type="EMBL" id="WVTB01000091">
    <property type="protein sequence ID" value="KAF3798840.1"/>
    <property type="molecule type" value="Genomic_DNA"/>
</dbReference>
<dbReference type="AlphaFoldDB" id="A0A8H4C7E8"/>
<proteinExistence type="inferred from homology"/>
<protein>
    <recommendedName>
        <fullName evidence="2">NAD(P)-binding domain-containing protein</fullName>
    </recommendedName>
</protein>
<evidence type="ECO:0000259" key="2">
    <source>
        <dbReference type="Pfam" id="PF13460"/>
    </source>
</evidence>
<organism evidence="3 4">
    <name type="scientific">Colletotrichum gloeosporioides</name>
    <name type="common">Anthracnose fungus</name>
    <name type="synonym">Glomerella cingulata</name>
    <dbReference type="NCBI Taxonomy" id="474922"/>
    <lineage>
        <taxon>Eukaryota</taxon>
        <taxon>Fungi</taxon>
        <taxon>Dikarya</taxon>
        <taxon>Ascomycota</taxon>
        <taxon>Pezizomycotina</taxon>
        <taxon>Sordariomycetes</taxon>
        <taxon>Hypocreomycetidae</taxon>
        <taxon>Glomerellales</taxon>
        <taxon>Glomerellaceae</taxon>
        <taxon>Colletotrichum</taxon>
        <taxon>Colletotrichum gloeosporioides species complex</taxon>
    </lineage>
</organism>